<proteinExistence type="predicted"/>
<comment type="caution">
    <text evidence="2">The sequence shown here is derived from an EMBL/GenBank/DDBJ whole genome shotgun (WGS) entry which is preliminary data.</text>
</comment>
<feature type="coiled-coil region" evidence="1">
    <location>
        <begin position="14"/>
        <end position="69"/>
    </location>
</feature>
<evidence type="ECO:0000313" key="3">
    <source>
        <dbReference type="Proteomes" id="UP000789405"/>
    </source>
</evidence>
<dbReference type="Proteomes" id="UP000789405">
    <property type="component" value="Unassembled WGS sequence"/>
</dbReference>
<gene>
    <name evidence="2" type="ORF">DERYTH_LOCUS22238</name>
</gene>
<evidence type="ECO:0000313" key="2">
    <source>
        <dbReference type="EMBL" id="CAG8795246.1"/>
    </source>
</evidence>
<accession>A0A9N9JWL6</accession>
<feature type="non-terminal residue" evidence="2">
    <location>
        <position position="1"/>
    </location>
</feature>
<name>A0A9N9JWL6_9GLOM</name>
<reference evidence="2" key="1">
    <citation type="submission" date="2021-06" db="EMBL/GenBank/DDBJ databases">
        <authorList>
            <person name="Kallberg Y."/>
            <person name="Tangrot J."/>
            <person name="Rosling A."/>
        </authorList>
    </citation>
    <scope>NUCLEOTIDE SEQUENCE</scope>
    <source>
        <strain evidence="2">MA453B</strain>
    </source>
</reference>
<keyword evidence="1" id="KW-0175">Coiled coil</keyword>
<keyword evidence="3" id="KW-1185">Reference proteome</keyword>
<organism evidence="2 3">
    <name type="scientific">Dentiscutata erythropus</name>
    <dbReference type="NCBI Taxonomy" id="1348616"/>
    <lineage>
        <taxon>Eukaryota</taxon>
        <taxon>Fungi</taxon>
        <taxon>Fungi incertae sedis</taxon>
        <taxon>Mucoromycota</taxon>
        <taxon>Glomeromycotina</taxon>
        <taxon>Glomeromycetes</taxon>
        <taxon>Diversisporales</taxon>
        <taxon>Gigasporaceae</taxon>
        <taxon>Dentiscutata</taxon>
    </lineage>
</organism>
<protein>
    <submittedName>
        <fullName evidence="2">9263_t:CDS:1</fullName>
    </submittedName>
</protein>
<dbReference type="AlphaFoldDB" id="A0A9N9JWL6"/>
<dbReference type="EMBL" id="CAJVPY010030294">
    <property type="protein sequence ID" value="CAG8795246.1"/>
    <property type="molecule type" value="Genomic_DNA"/>
</dbReference>
<sequence>QKLKNQIRNLKVRITCLKEESTDLIMEIASLEKESTNHEYYLAAEIIHLENEIARLNKLNQEAKLMLEVKFAENQQLGAYCEYLEGNGPPPSNEDCNKLESIFSNLKRETLQKVYQTGL</sequence>
<evidence type="ECO:0000256" key="1">
    <source>
        <dbReference type="SAM" id="Coils"/>
    </source>
</evidence>